<dbReference type="Proteomes" id="UP001607302">
    <property type="component" value="Unassembled WGS sequence"/>
</dbReference>
<sequence length="137" mass="15575">MTSHESITRLIYKPIQTGLPPAVAIERTRSGLETSQGRHASRISTLLMQFTRPTDERVNVPSKHIYILSESQLKGYLQIACPRELSFYSLATIFTTTSNRRIDVFLFPSSLPLQSRYAALTIDSSYASPYRSYRANR</sequence>
<dbReference type="EMBL" id="JAUDFV010000164">
    <property type="protein sequence ID" value="KAL2712872.1"/>
    <property type="molecule type" value="Genomic_DNA"/>
</dbReference>
<organism evidence="1 2">
    <name type="scientific">Vespula squamosa</name>
    <name type="common">Southern yellow jacket</name>
    <name type="synonym">Wasp</name>
    <dbReference type="NCBI Taxonomy" id="30214"/>
    <lineage>
        <taxon>Eukaryota</taxon>
        <taxon>Metazoa</taxon>
        <taxon>Ecdysozoa</taxon>
        <taxon>Arthropoda</taxon>
        <taxon>Hexapoda</taxon>
        <taxon>Insecta</taxon>
        <taxon>Pterygota</taxon>
        <taxon>Neoptera</taxon>
        <taxon>Endopterygota</taxon>
        <taxon>Hymenoptera</taxon>
        <taxon>Apocrita</taxon>
        <taxon>Aculeata</taxon>
        <taxon>Vespoidea</taxon>
        <taxon>Vespidae</taxon>
        <taxon>Vespinae</taxon>
        <taxon>Vespula</taxon>
    </lineage>
</organism>
<keyword evidence="2" id="KW-1185">Reference proteome</keyword>
<evidence type="ECO:0000313" key="1">
    <source>
        <dbReference type="EMBL" id="KAL2712872.1"/>
    </source>
</evidence>
<comment type="caution">
    <text evidence="1">The sequence shown here is derived from an EMBL/GenBank/DDBJ whole genome shotgun (WGS) entry which is preliminary data.</text>
</comment>
<accession>A0ABD1ZXE0</accession>
<reference evidence="1 2" key="1">
    <citation type="journal article" date="2024" name="Ann. Entomol. Soc. Am.">
        <title>Genomic analyses of the southern and eastern yellowjacket wasps (Hymenoptera: Vespidae) reveal evolutionary signatures of social life.</title>
        <authorList>
            <person name="Catto M.A."/>
            <person name="Caine P.B."/>
            <person name="Orr S.E."/>
            <person name="Hunt B.G."/>
            <person name="Goodisman M.A.D."/>
        </authorList>
    </citation>
    <scope>NUCLEOTIDE SEQUENCE [LARGE SCALE GENOMIC DNA]</scope>
    <source>
        <strain evidence="1">233</strain>
        <tissue evidence="1">Head and thorax</tissue>
    </source>
</reference>
<evidence type="ECO:0000313" key="2">
    <source>
        <dbReference type="Proteomes" id="UP001607302"/>
    </source>
</evidence>
<gene>
    <name evidence="1" type="ORF">V1478_017463</name>
</gene>
<dbReference type="AlphaFoldDB" id="A0ABD1ZXE0"/>
<name>A0ABD1ZXE0_VESSQ</name>
<proteinExistence type="predicted"/>
<protein>
    <submittedName>
        <fullName evidence="1">Uncharacterized protein</fullName>
    </submittedName>
</protein>